<evidence type="ECO:0000256" key="1">
    <source>
        <dbReference type="SAM" id="MobiDB-lite"/>
    </source>
</evidence>
<evidence type="ECO:0000313" key="3">
    <source>
        <dbReference type="Proteomes" id="UP001187192"/>
    </source>
</evidence>
<organism evidence="2 3">
    <name type="scientific">Ficus carica</name>
    <name type="common">Common fig</name>
    <dbReference type="NCBI Taxonomy" id="3494"/>
    <lineage>
        <taxon>Eukaryota</taxon>
        <taxon>Viridiplantae</taxon>
        <taxon>Streptophyta</taxon>
        <taxon>Embryophyta</taxon>
        <taxon>Tracheophyta</taxon>
        <taxon>Spermatophyta</taxon>
        <taxon>Magnoliopsida</taxon>
        <taxon>eudicotyledons</taxon>
        <taxon>Gunneridae</taxon>
        <taxon>Pentapetalae</taxon>
        <taxon>rosids</taxon>
        <taxon>fabids</taxon>
        <taxon>Rosales</taxon>
        <taxon>Moraceae</taxon>
        <taxon>Ficeae</taxon>
        <taxon>Ficus</taxon>
    </lineage>
</organism>
<comment type="caution">
    <text evidence="2">The sequence shown here is derived from an EMBL/GenBank/DDBJ whole genome shotgun (WGS) entry which is preliminary data.</text>
</comment>
<proteinExistence type="predicted"/>
<dbReference type="Proteomes" id="UP001187192">
    <property type="component" value="Unassembled WGS sequence"/>
</dbReference>
<reference evidence="2" key="1">
    <citation type="submission" date="2023-07" db="EMBL/GenBank/DDBJ databases">
        <title>draft genome sequence of fig (Ficus carica).</title>
        <authorList>
            <person name="Takahashi T."/>
            <person name="Nishimura K."/>
        </authorList>
    </citation>
    <scope>NUCLEOTIDE SEQUENCE</scope>
</reference>
<feature type="region of interest" description="Disordered" evidence="1">
    <location>
        <begin position="1"/>
        <end position="27"/>
    </location>
</feature>
<accession>A0AA88ABI7</accession>
<dbReference type="AlphaFoldDB" id="A0AA88ABI7"/>
<keyword evidence="3" id="KW-1185">Reference proteome</keyword>
<dbReference type="EMBL" id="BTGU01000030">
    <property type="protein sequence ID" value="GMN49340.1"/>
    <property type="molecule type" value="Genomic_DNA"/>
</dbReference>
<protein>
    <submittedName>
        <fullName evidence="2">Uncharacterized protein</fullName>
    </submittedName>
</protein>
<name>A0AA88ABI7_FICCA</name>
<gene>
    <name evidence="2" type="ORF">TIFTF001_018502</name>
</gene>
<sequence length="84" mass="8507">MVESVVSNPPRVTHELTGANVSSGGEGVRLGHDLRLSRRWAASATNTDPAVGGGFSGGQGLDVEGAFSQVGEPPGGCVSQEVLF</sequence>
<evidence type="ECO:0000313" key="2">
    <source>
        <dbReference type="EMBL" id="GMN49340.1"/>
    </source>
</evidence>